<dbReference type="OrthoDB" id="192433at2"/>
<keyword evidence="2" id="KW-1003">Cell membrane</keyword>
<evidence type="ECO:0000313" key="8">
    <source>
        <dbReference type="Proteomes" id="UP000305654"/>
    </source>
</evidence>
<feature type="transmembrane region" description="Helical" evidence="6">
    <location>
        <begin position="207"/>
        <end position="232"/>
    </location>
</feature>
<keyword evidence="8" id="KW-1185">Reference proteome</keyword>
<dbReference type="PANTHER" id="PTHR32196:SF19">
    <property type="entry name" value="GALACTOFURANOSE TRANSPORTER PERMEASE PROTEIN YTFT"/>
    <property type="match status" value="1"/>
</dbReference>
<dbReference type="GO" id="GO:0005886">
    <property type="term" value="C:plasma membrane"/>
    <property type="evidence" value="ECO:0007669"/>
    <property type="project" value="UniProtKB-SubCell"/>
</dbReference>
<dbReference type="Pfam" id="PF02653">
    <property type="entry name" value="BPD_transp_2"/>
    <property type="match status" value="1"/>
</dbReference>
<evidence type="ECO:0000256" key="3">
    <source>
        <dbReference type="ARBA" id="ARBA00022692"/>
    </source>
</evidence>
<feature type="transmembrane region" description="Helical" evidence="6">
    <location>
        <begin position="38"/>
        <end position="62"/>
    </location>
</feature>
<feature type="transmembrane region" description="Helical" evidence="6">
    <location>
        <begin position="294"/>
        <end position="310"/>
    </location>
</feature>
<dbReference type="GO" id="GO:0022857">
    <property type="term" value="F:transmembrane transporter activity"/>
    <property type="evidence" value="ECO:0007669"/>
    <property type="project" value="InterPro"/>
</dbReference>
<comment type="subcellular location">
    <subcellularLocation>
        <location evidence="1">Cell membrane</location>
        <topology evidence="1">Multi-pass membrane protein</topology>
    </subcellularLocation>
</comment>
<dbReference type="PANTHER" id="PTHR32196">
    <property type="entry name" value="ABC TRANSPORTER PERMEASE PROTEIN YPHD-RELATED-RELATED"/>
    <property type="match status" value="1"/>
</dbReference>
<gene>
    <name evidence="7" type="ORF">FE263_07280</name>
</gene>
<feature type="transmembrane region" description="Helical" evidence="6">
    <location>
        <begin position="244"/>
        <end position="262"/>
    </location>
</feature>
<comment type="caution">
    <text evidence="7">The sequence shown here is derived from an EMBL/GenBank/DDBJ whole genome shotgun (WGS) entry which is preliminary data.</text>
</comment>
<evidence type="ECO:0000256" key="5">
    <source>
        <dbReference type="ARBA" id="ARBA00023136"/>
    </source>
</evidence>
<dbReference type="EMBL" id="VCDI01000002">
    <property type="protein sequence ID" value="TLU73612.1"/>
    <property type="molecule type" value="Genomic_DNA"/>
</dbReference>
<evidence type="ECO:0000256" key="1">
    <source>
        <dbReference type="ARBA" id="ARBA00004651"/>
    </source>
</evidence>
<feature type="transmembrane region" description="Helical" evidence="6">
    <location>
        <begin position="12"/>
        <end position="32"/>
    </location>
</feature>
<evidence type="ECO:0000256" key="2">
    <source>
        <dbReference type="ARBA" id="ARBA00022475"/>
    </source>
</evidence>
<feature type="transmembrane region" description="Helical" evidence="6">
    <location>
        <begin position="69"/>
        <end position="86"/>
    </location>
</feature>
<feature type="transmembrane region" description="Helical" evidence="6">
    <location>
        <begin position="124"/>
        <end position="145"/>
    </location>
</feature>
<organism evidence="7 8">
    <name type="scientific">Lichenicoccus roseus</name>
    <dbReference type="NCBI Taxonomy" id="2683649"/>
    <lineage>
        <taxon>Bacteria</taxon>
        <taxon>Pseudomonadati</taxon>
        <taxon>Pseudomonadota</taxon>
        <taxon>Alphaproteobacteria</taxon>
        <taxon>Acetobacterales</taxon>
        <taxon>Acetobacteraceae</taxon>
        <taxon>Lichenicoccus</taxon>
    </lineage>
</organism>
<reference evidence="7 8" key="1">
    <citation type="submission" date="2019-05" db="EMBL/GenBank/DDBJ databases">
        <authorList>
            <person name="Pankratov T."/>
            <person name="Grouzdev D."/>
        </authorList>
    </citation>
    <scope>NUCLEOTIDE SEQUENCE [LARGE SCALE GENOMIC DNA]</scope>
    <source>
        <strain evidence="7 8">KEBCLARHB70R</strain>
    </source>
</reference>
<feature type="transmembrane region" description="Helical" evidence="6">
    <location>
        <begin position="165"/>
        <end position="186"/>
    </location>
</feature>
<dbReference type="Proteomes" id="UP000305654">
    <property type="component" value="Unassembled WGS sequence"/>
</dbReference>
<feature type="transmembrane region" description="Helical" evidence="6">
    <location>
        <begin position="269"/>
        <end position="288"/>
    </location>
</feature>
<name>A0A5R9J7Q6_9PROT</name>
<evidence type="ECO:0000256" key="4">
    <source>
        <dbReference type="ARBA" id="ARBA00022989"/>
    </source>
</evidence>
<evidence type="ECO:0000313" key="7">
    <source>
        <dbReference type="EMBL" id="TLU73612.1"/>
    </source>
</evidence>
<feature type="transmembrane region" description="Helical" evidence="6">
    <location>
        <begin position="92"/>
        <end position="117"/>
    </location>
</feature>
<dbReference type="InterPro" id="IPR001851">
    <property type="entry name" value="ABC_transp_permease"/>
</dbReference>
<dbReference type="RefSeq" id="WP_138325693.1">
    <property type="nucleotide sequence ID" value="NZ_VCDI01000002.1"/>
</dbReference>
<keyword evidence="5 6" id="KW-0472">Membrane</keyword>
<keyword evidence="3 6" id="KW-0812">Transmembrane</keyword>
<sequence>MSARLRWLVRQPWSWSFAAAIVVWLVAAVAAGQGAGGALTAALAFGTFYVIVGLGQMVVVTLGPGNVDLSIPSTIALAGVIGMKVMDGSNGGIVPGILAALAAGAAVGLANAGLVFLLRIPPIVATLSASFIVQSIAIEIGGGLLVKPPPALAWFATAAPLGLPLAALVALALSLLVSLVLARTIFGRTVSAIGQNRRAARLAGLQVNLVAVATYALSGVLSAVCGVLLASFSGGASLDMGVEYLLSSIAVVVIGGTSVNGGRASPAGVWGAALFLFLLVSMLNTLGFGAGTRMVLTGLVIIGVITAAGGERAA</sequence>
<keyword evidence="4 6" id="KW-1133">Transmembrane helix</keyword>
<dbReference type="AlphaFoldDB" id="A0A5R9J7Q6"/>
<accession>A0A5R9J7Q6</accession>
<evidence type="ECO:0000256" key="6">
    <source>
        <dbReference type="SAM" id="Phobius"/>
    </source>
</evidence>
<proteinExistence type="predicted"/>
<dbReference type="CDD" id="cd06579">
    <property type="entry name" value="TM_PBP1_transp_AraH_like"/>
    <property type="match status" value="1"/>
</dbReference>
<protein>
    <submittedName>
        <fullName evidence="7">ABC transporter permease</fullName>
    </submittedName>
</protein>